<reference evidence="3" key="2">
    <citation type="submission" date="2025-05" db="UniProtKB">
        <authorList>
            <consortium name="EnsemblMetazoa"/>
        </authorList>
    </citation>
    <scope>IDENTIFICATION</scope>
    <source>
        <strain evidence="3">Foshan</strain>
    </source>
</reference>
<evidence type="ECO:0000256" key="1">
    <source>
        <dbReference type="SAM" id="MobiDB-lite"/>
    </source>
</evidence>
<protein>
    <recommendedName>
        <fullName evidence="2">Integrase catalytic domain-containing protein</fullName>
    </recommendedName>
</protein>
<evidence type="ECO:0000313" key="3">
    <source>
        <dbReference type="EnsemblMetazoa" id="AALFPA23_019411.P28544"/>
    </source>
</evidence>
<feature type="compositionally biased region" description="Polar residues" evidence="1">
    <location>
        <begin position="399"/>
        <end position="429"/>
    </location>
</feature>
<dbReference type="InterPro" id="IPR001878">
    <property type="entry name" value="Znf_CCHC"/>
</dbReference>
<dbReference type="SUPFAM" id="SSF56672">
    <property type="entry name" value="DNA/RNA polymerases"/>
    <property type="match status" value="1"/>
</dbReference>
<dbReference type="InterPro" id="IPR005312">
    <property type="entry name" value="DUF1759"/>
</dbReference>
<dbReference type="InterPro" id="IPR012337">
    <property type="entry name" value="RNaseH-like_sf"/>
</dbReference>
<dbReference type="EnsemblMetazoa" id="AALFPA23_019411.R28544">
    <property type="protein sequence ID" value="AALFPA23_019411.P28544"/>
    <property type="gene ID" value="AALFPA23_019411"/>
</dbReference>
<evidence type="ECO:0000313" key="4">
    <source>
        <dbReference type="Proteomes" id="UP000069940"/>
    </source>
</evidence>
<accession>A0ABM1ZKP8</accession>
<feature type="region of interest" description="Disordered" evidence="1">
    <location>
        <begin position="398"/>
        <end position="452"/>
    </location>
</feature>
<dbReference type="InterPro" id="IPR008042">
    <property type="entry name" value="Retrotrans_Pao"/>
</dbReference>
<dbReference type="InterPro" id="IPR043502">
    <property type="entry name" value="DNA/RNA_pol_sf"/>
</dbReference>
<sequence>MAGGIKDKLKKRERFFAALRRHMQFLEGYNPDTQYGHVQSRLDKLEESWEEFNELQEEICELDTEGELEQDTNNAFAVFENQYYEIRAALLGKLVPAQPVPNLDNSIRNTSALGMHTGVRLPQISLPEFDGDYKGWLSFKSTFVSLIHDSLELSDVQKFHYLKSALKGEAAKLIESLTITNDNYAIAWDTITKRYSNEYLLKKRHLQALMEFPKIDKESAVRIHGLVDEFDQRLKILKQLGEKTEHWGAMIVHWMCSKLDNHTLQLWEDHAASLRDPTFTALTDFLEKRTRVLDAVQSNCSKTISVQQKVFVKRERLAVHASMESGRSDPVCQCCGEQHYLVKCSKFQSFGLKEKLDFVNSKRLCSNCFKSGHWVRDCSSKFSCRTCGKKHNSLIHPGFQSSSGSNDSEGNTPAGNATRKNNATRTHVVTESVEDNQRETEENGSTGSYSIGTKQGSVGSSVFLSTVVVKVRDQYGGSQLARALLDSGSQVNVMSERLCQMLKLKRRTICVPITGVGQSESTAKHAVNATVSSRTTDYTVGLDFLVLQRVTAELPSTTVPISHWKIPNNLQLADPQFNVSGRIDLLLGVEHFFNFLYEREMKRISLGPELPVLVDSVFGWIVAGRDGSLQQKLSVRCCTTTTVGNLEELLERFWKVESCDDQPAWSKEEQDCEEDFKRTHSRAQDGRYIVQLPKHVGFEQMLGNSEVSALERYRKLENRLERNSAMKDQYHAFMREYLELGHMRRISEAELQAEATGTVQRKVFYLPHHAVLKEASTTTKVRVVFDASAQTDNGYSLNDVLLKGPVIQDDLLNLLIRFRKHEVALVGDVEKMYRQVRQDNNDTLRLRIFFRFSKDEPIDSYELLTVTYGLKPSSFLATRALKQLAVDEGSEDSPASAALEKDFYVDDYIGGATYVEEAIGLREELTSLMAKGGFPIRKWCSNRPEVLAGVPEDQLGTNLSITFELHPDERIKTLGITWEPKADQLRFLFSTDDHEETWTRRKILSSIAKLFDPLGLIAPVVVTAKIIMQELALLQTGWDAPVPSQLEQKWKTFHRCLDKLAEYSIPRFAFITDYVDIQFHCFADASEFAYGACLYVRSVDRYDNVRIELLSAKSRVAPLKRLTIPRLELCAAREAARLHQTVVKALALDDVQSFFWSDSTVVLHWLKAPPNTWKTFIANRVSSIQTTTFGHSWQHPMGQLPSVRVRPARPFLITGVDYCGPFYLKPPHRRAAPPKVYIAVFICFTTKAIHLELVMDLSSAGFISALRRFVGHHGIPKEIHSDNATNFQGAKHELHDLYRLLNSKVNQTAIGAEMSQQGILWHFIPPRAPNFGGLWEAAVRSSKTALKKEIGSHQLTHDNFCTLLVQIAAALNSRPLCPLSDDPTDMNALTPAHFLIGTSMKSLADPDFTAIPSNRLTHYQQRQQMFQRYWQRWSQEYLTGLQQATKHLQPSPIRIGSIVVVREDNIPPLDWPLARITESKGENELCLCSEPARVMMEEALSCFVCHCSAGVLGDYMCSQVGGRKTSSTRRDDNLLSSLDLGSRISEPEEVGRNCWRKK</sequence>
<dbReference type="InterPro" id="IPR036397">
    <property type="entry name" value="RNaseH_sf"/>
</dbReference>
<dbReference type="PROSITE" id="PS50994">
    <property type="entry name" value="INTEGRASE"/>
    <property type="match status" value="1"/>
</dbReference>
<dbReference type="Pfam" id="PF03564">
    <property type="entry name" value="DUF1759"/>
    <property type="match status" value="1"/>
</dbReference>
<proteinExistence type="predicted"/>
<dbReference type="RefSeq" id="XP_062715711.1">
    <property type="nucleotide sequence ID" value="XM_062859727.1"/>
</dbReference>
<dbReference type="GeneID" id="134291672"/>
<dbReference type="Gene3D" id="3.30.420.10">
    <property type="entry name" value="Ribonuclease H-like superfamily/Ribonuclease H"/>
    <property type="match status" value="1"/>
</dbReference>
<feature type="domain" description="Integrase catalytic" evidence="2">
    <location>
        <begin position="1206"/>
        <end position="1399"/>
    </location>
</feature>
<dbReference type="CDD" id="cd00303">
    <property type="entry name" value="retropepsin_like"/>
    <property type="match status" value="1"/>
</dbReference>
<name>A0ABM1ZKP8_AEDAL</name>
<keyword evidence="4" id="KW-1185">Reference proteome</keyword>
<dbReference type="InterPro" id="IPR040676">
    <property type="entry name" value="DUF5641"/>
</dbReference>
<dbReference type="SUPFAM" id="SSF53098">
    <property type="entry name" value="Ribonuclease H-like"/>
    <property type="match status" value="1"/>
</dbReference>
<organism evidence="3 4">
    <name type="scientific">Aedes albopictus</name>
    <name type="common">Asian tiger mosquito</name>
    <name type="synonym">Stegomyia albopicta</name>
    <dbReference type="NCBI Taxonomy" id="7160"/>
    <lineage>
        <taxon>Eukaryota</taxon>
        <taxon>Metazoa</taxon>
        <taxon>Ecdysozoa</taxon>
        <taxon>Arthropoda</taxon>
        <taxon>Hexapoda</taxon>
        <taxon>Insecta</taxon>
        <taxon>Pterygota</taxon>
        <taxon>Neoptera</taxon>
        <taxon>Endopterygota</taxon>
        <taxon>Diptera</taxon>
        <taxon>Nematocera</taxon>
        <taxon>Culicoidea</taxon>
        <taxon>Culicidae</taxon>
        <taxon>Culicinae</taxon>
        <taxon>Aedini</taxon>
        <taxon>Aedes</taxon>
        <taxon>Stegomyia</taxon>
    </lineage>
</organism>
<dbReference type="SMART" id="SM00343">
    <property type="entry name" value="ZnF_C2HC"/>
    <property type="match status" value="1"/>
</dbReference>
<dbReference type="Gene3D" id="2.40.70.10">
    <property type="entry name" value="Acid Proteases"/>
    <property type="match status" value="1"/>
</dbReference>
<dbReference type="Pfam" id="PF18701">
    <property type="entry name" value="DUF5641"/>
    <property type="match status" value="1"/>
</dbReference>
<dbReference type="Proteomes" id="UP000069940">
    <property type="component" value="Unassembled WGS sequence"/>
</dbReference>
<dbReference type="PANTHER" id="PTHR47331:SF1">
    <property type="entry name" value="GAG-LIKE PROTEIN"/>
    <property type="match status" value="1"/>
</dbReference>
<feature type="compositionally biased region" description="Polar residues" evidence="1">
    <location>
        <begin position="443"/>
        <end position="452"/>
    </location>
</feature>
<dbReference type="InterPro" id="IPR001584">
    <property type="entry name" value="Integrase_cat-core"/>
</dbReference>
<evidence type="ECO:0000259" key="2">
    <source>
        <dbReference type="PROSITE" id="PS50994"/>
    </source>
</evidence>
<reference evidence="4" key="1">
    <citation type="journal article" date="2015" name="Proc. Natl. Acad. Sci. U.S.A.">
        <title>Genome sequence of the Asian Tiger mosquito, Aedes albopictus, reveals insights into its biology, genetics, and evolution.</title>
        <authorList>
            <person name="Chen X.G."/>
            <person name="Jiang X."/>
            <person name="Gu J."/>
            <person name="Xu M."/>
            <person name="Wu Y."/>
            <person name="Deng Y."/>
            <person name="Zhang C."/>
            <person name="Bonizzoni M."/>
            <person name="Dermauw W."/>
            <person name="Vontas J."/>
            <person name="Armbruster P."/>
            <person name="Huang X."/>
            <person name="Yang Y."/>
            <person name="Zhang H."/>
            <person name="He W."/>
            <person name="Peng H."/>
            <person name="Liu Y."/>
            <person name="Wu K."/>
            <person name="Chen J."/>
            <person name="Lirakis M."/>
            <person name="Topalis P."/>
            <person name="Van Leeuwen T."/>
            <person name="Hall A.B."/>
            <person name="Jiang X."/>
            <person name="Thorpe C."/>
            <person name="Mueller R.L."/>
            <person name="Sun C."/>
            <person name="Waterhouse R.M."/>
            <person name="Yan G."/>
            <person name="Tu Z.J."/>
            <person name="Fang X."/>
            <person name="James A.A."/>
        </authorList>
    </citation>
    <scope>NUCLEOTIDE SEQUENCE [LARGE SCALE GENOMIC DNA]</scope>
    <source>
        <strain evidence="4">Foshan</strain>
    </source>
</reference>
<dbReference type="PANTHER" id="PTHR47331">
    <property type="entry name" value="PHD-TYPE DOMAIN-CONTAINING PROTEIN"/>
    <property type="match status" value="1"/>
</dbReference>
<dbReference type="InterPro" id="IPR021109">
    <property type="entry name" value="Peptidase_aspartic_dom_sf"/>
</dbReference>
<dbReference type="CDD" id="cd01644">
    <property type="entry name" value="RT_pepA17"/>
    <property type="match status" value="1"/>
</dbReference>
<dbReference type="Pfam" id="PF05380">
    <property type="entry name" value="Peptidase_A17"/>
    <property type="match status" value="1"/>
</dbReference>